<keyword evidence="3" id="KW-0812">Transmembrane</keyword>
<feature type="transmembrane region" description="Helical" evidence="3">
    <location>
        <begin position="20"/>
        <end position="41"/>
    </location>
</feature>
<keyword evidence="3" id="KW-1133">Transmembrane helix</keyword>
<protein>
    <recommendedName>
        <fullName evidence="6">Nematode cuticle collagen N-terminal domain-containing protein</fullName>
    </recommendedName>
</protein>
<sequence>MRIVGNSPITAISTTRTRRWIIAAQLGNLFLLIVLYLHAYVTFVSLECEVLGEEPVRDYESVRTKRSSAKRTLPLEIEEYTIILGQNTLIPKDVLERSCSRIHRHCSDAGMKLMGFQGARGDPGSQGPVGPPGKRGPVGNVGPSGLVGDAGEVGPPGKDGKLI</sequence>
<evidence type="ECO:0000313" key="4">
    <source>
        <dbReference type="EMBL" id="VDM81120.1"/>
    </source>
</evidence>
<dbReference type="AlphaFoldDB" id="A0A3P7J6S1"/>
<evidence type="ECO:0008006" key="6">
    <source>
        <dbReference type="Google" id="ProtNLM"/>
    </source>
</evidence>
<dbReference type="Pfam" id="PF01391">
    <property type="entry name" value="Collagen"/>
    <property type="match status" value="1"/>
</dbReference>
<feature type="non-terminal residue" evidence="4">
    <location>
        <position position="163"/>
    </location>
</feature>
<dbReference type="OrthoDB" id="5869381at2759"/>
<keyword evidence="1" id="KW-0677">Repeat</keyword>
<dbReference type="InterPro" id="IPR008160">
    <property type="entry name" value="Collagen"/>
</dbReference>
<dbReference type="Proteomes" id="UP000270094">
    <property type="component" value="Unassembled WGS sequence"/>
</dbReference>
<feature type="region of interest" description="Disordered" evidence="2">
    <location>
        <begin position="117"/>
        <end position="163"/>
    </location>
</feature>
<gene>
    <name evidence="4" type="ORF">SVUK_LOCUS16118</name>
</gene>
<dbReference type="EMBL" id="UYYB01111482">
    <property type="protein sequence ID" value="VDM81120.1"/>
    <property type="molecule type" value="Genomic_DNA"/>
</dbReference>
<evidence type="ECO:0000256" key="1">
    <source>
        <dbReference type="ARBA" id="ARBA00022737"/>
    </source>
</evidence>
<evidence type="ECO:0000256" key="3">
    <source>
        <dbReference type="SAM" id="Phobius"/>
    </source>
</evidence>
<accession>A0A3P7J6S1</accession>
<reference evidence="4 5" key="1">
    <citation type="submission" date="2018-11" db="EMBL/GenBank/DDBJ databases">
        <authorList>
            <consortium name="Pathogen Informatics"/>
        </authorList>
    </citation>
    <scope>NUCLEOTIDE SEQUENCE [LARGE SCALE GENOMIC DNA]</scope>
</reference>
<keyword evidence="3" id="KW-0472">Membrane</keyword>
<keyword evidence="5" id="KW-1185">Reference proteome</keyword>
<name>A0A3P7J6S1_STRVU</name>
<evidence type="ECO:0000256" key="2">
    <source>
        <dbReference type="SAM" id="MobiDB-lite"/>
    </source>
</evidence>
<proteinExistence type="predicted"/>
<evidence type="ECO:0000313" key="5">
    <source>
        <dbReference type="Proteomes" id="UP000270094"/>
    </source>
</evidence>
<organism evidence="4 5">
    <name type="scientific">Strongylus vulgaris</name>
    <name type="common">Blood worm</name>
    <dbReference type="NCBI Taxonomy" id="40348"/>
    <lineage>
        <taxon>Eukaryota</taxon>
        <taxon>Metazoa</taxon>
        <taxon>Ecdysozoa</taxon>
        <taxon>Nematoda</taxon>
        <taxon>Chromadorea</taxon>
        <taxon>Rhabditida</taxon>
        <taxon>Rhabditina</taxon>
        <taxon>Rhabditomorpha</taxon>
        <taxon>Strongyloidea</taxon>
        <taxon>Strongylidae</taxon>
        <taxon>Strongylus</taxon>
    </lineage>
</organism>